<dbReference type="GO" id="GO:0034045">
    <property type="term" value="C:phagophore assembly site membrane"/>
    <property type="evidence" value="ECO:0007669"/>
    <property type="project" value="UniProtKB-SubCell"/>
</dbReference>
<dbReference type="OrthoDB" id="18982at2759"/>
<organism evidence="11 12">
    <name type="scientific">Polysphondylium violaceum</name>
    <dbReference type="NCBI Taxonomy" id="133409"/>
    <lineage>
        <taxon>Eukaryota</taxon>
        <taxon>Amoebozoa</taxon>
        <taxon>Evosea</taxon>
        <taxon>Eumycetozoa</taxon>
        <taxon>Dictyostelia</taxon>
        <taxon>Dictyosteliales</taxon>
        <taxon>Dictyosteliaceae</taxon>
        <taxon>Polysphondylium</taxon>
    </lineage>
</organism>
<evidence type="ECO:0000256" key="2">
    <source>
        <dbReference type="ARBA" id="ARBA00004623"/>
    </source>
</evidence>
<evidence type="ECO:0000313" key="11">
    <source>
        <dbReference type="EMBL" id="KAF2070419.1"/>
    </source>
</evidence>
<dbReference type="GO" id="GO:0043495">
    <property type="term" value="F:protein-membrane adaptor activity"/>
    <property type="evidence" value="ECO:0007669"/>
    <property type="project" value="TreeGrafter"/>
</dbReference>
<evidence type="ECO:0000256" key="1">
    <source>
        <dbReference type="ARBA" id="ARBA00004406"/>
    </source>
</evidence>
<evidence type="ECO:0000256" key="5">
    <source>
        <dbReference type="ARBA" id="ARBA00022824"/>
    </source>
</evidence>
<feature type="compositionally biased region" description="Low complexity" evidence="10">
    <location>
        <begin position="1086"/>
        <end position="1095"/>
    </location>
</feature>
<evidence type="ECO:0000256" key="4">
    <source>
        <dbReference type="ARBA" id="ARBA00022448"/>
    </source>
</evidence>
<feature type="region of interest" description="Disordered" evidence="10">
    <location>
        <begin position="120"/>
        <end position="170"/>
    </location>
</feature>
<dbReference type="Proteomes" id="UP000695562">
    <property type="component" value="Unassembled WGS sequence"/>
</dbReference>
<evidence type="ECO:0000256" key="6">
    <source>
        <dbReference type="ARBA" id="ARBA00023055"/>
    </source>
</evidence>
<evidence type="ECO:0008006" key="13">
    <source>
        <dbReference type="Google" id="ProtNLM"/>
    </source>
</evidence>
<comment type="subcellular location">
    <subcellularLocation>
        <location evidence="1">Endoplasmic reticulum membrane</location>
        <topology evidence="1">Peripheral membrane protein</topology>
    </subcellularLocation>
    <subcellularLocation>
        <location evidence="2">Preautophagosomal structure membrane</location>
        <topology evidence="2">Peripheral membrane protein</topology>
    </subcellularLocation>
</comment>
<dbReference type="EMBL" id="AJWJ01000494">
    <property type="protein sequence ID" value="KAF2070419.1"/>
    <property type="molecule type" value="Genomic_DNA"/>
</dbReference>
<keyword evidence="6" id="KW-0445">Lipid transport</keyword>
<name>A0A8J4PND0_9MYCE</name>
<feature type="compositionally biased region" description="Basic residues" evidence="10">
    <location>
        <begin position="1073"/>
        <end position="1082"/>
    </location>
</feature>
<feature type="compositionally biased region" description="Basic and acidic residues" evidence="10">
    <location>
        <begin position="237"/>
        <end position="263"/>
    </location>
</feature>
<dbReference type="GO" id="GO:0061723">
    <property type="term" value="P:glycophagy"/>
    <property type="evidence" value="ECO:0007669"/>
    <property type="project" value="TreeGrafter"/>
</dbReference>
<accession>A0A8J4PND0</accession>
<dbReference type="InterPro" id="IPR026849">
    <property type="entry name" value="ATG2"/>
</dbReference>
<feature type="region of interest" description="Disordered" evidence="10">
    <location>
        <begin position="1123"/>
        <end position="1143"/>
    </location>
</feature>
<keyword evidence="7" id="KW-0472">Membrane</keyword>
<dbReference type="GO" id="GO:0006869">
    <property type="term" value="P:lipid transport"/>
    <property type="evidence" value="ECO:0007669"/>
    <property type="project" value="UniProtKB-KW"/>
</dbReference>
<comment type="similarity">
    <text evidence="3">Belongs to the ATG2 family.</text>
</comment>
<feature type="region of interest" description="Disordered" evidence="10">
    <location>
        <begin position="1219"/>
        <end position="1244"/>
    </location>
</feature>
<dbReference type="GO" id="GO:0005789">
    <property type="term" value="C:endoplasmic reticulum membrane"/>
    <property type="evidence" value="ECO:0007669"/>
    <property type="project" value="UniProtKB-SubCell"/>
</dbReference>
<gene>
    <name evidence="11" type="ORF">CYY_008263</name>
</gene>
<feature type="compositionally biased region" description="Low complexity" evidence="10">
    <location>
        <begin position="124"/>
        <end position="144"/>
    </location>
</feature>
<dbReference type="GO" id="GO:0034727">
    <property type="term" value="P:piecemeal microautophagy of the nucleus"/>
    <property type="evidence" value="ECO:0007669"/>
    <property type="project" value="TreeGrafter"/>
</dbReference>
<feature type="region of interest" description="Disordered" evidence="10">
    <location>
        <begin position="843"/>
        <end position="870"/>
    </location>
</feature>
<evidence type="ECO:0000256" key="10">
    <source>
        <dbReference type="SAM" id="MobiDB-lite"/>
    </source>
</evidence>
<feature type="region of interest" description="Disordered" evidence="10">
    <location>
        <begin position="228"/>
        <end position="268"/>
    </location>
</feature>
<keyword evidence="5" id="KW-0256">Endoplasmic reticulum</keyword>
<dbReference type="GO" id="GO:0061908">
    <property type="term" value="C:phagophore"/>
    <property type="evidence" value="ECO:0007669"/>
    <property type="project" value="TreeGrafter"/>
</dbReference>
<keyword evidence="12" id="KW-1185">Reference proteome</keyword>
<dbReference type="GO" id="GO:0032266">
    <property type="term" value="F:phosphatidylinositol-3-phosphate binding"/>
    <property type="evidence" value="ECO:0007669"/>
    <property type="project" value="TreeGrafter"/>
</dbReference>
<dbReference type="PANTHER" id="PTHR13190">
    <property type="entry name" value="AUTOPHAGY-RELATED 2, ISOFORM A"/>
    <property type="match status" value="1"/>
</dbReference>
<comment type="catalytic activity">
    <reaction evidence="9">
        <text>a 1,2-diacyl-sn-glycero-3-phosphoethanolamine(in) = a 1,2-diacyl-sn-glycero-3-phosphoethanolamine(out)</text>
        <dbReference type="Rhea" id="RHEA:38895"/>
        <dbReference type="ChEBI" id="CHEBI:64612"/>
    </reaction>
</comment>
<reference evidence="11" key="1">
    <citation type="submission" date="2020-01" db="EMBL/GenBank/DDBJ databases">
        <title>Development of genomics and gene disruption for Polysphondylium violaceum indicates a role for the polyketide synthase stlB in stalk morphogenesis.</title>
        <authorList>
            <person name="Narita B."/>
            <person name="Kawabe Y."/>
            <person name="Kin K."/>
            <person name="Saito T."/>
            <person name="Gibbs R."/>
            <person name="Kuspa A."/>
            <person name="Muzny D."/>
            <person name="Queller D."/>
            <person name="Richards S."/>
            <person name="Strassman J."/>
            <person name="Sucgang R."/>
            <person name="Worley K."/>
            <person name="Schaap P."/>
        </authorList>
    </citation>
    <scope>NUCLEOTIDE SEQUENCE</scope>
    <source>
        <strain evidence="11">QSvi11</strain>
    </source>
</reference>
<feature type="region of interest" description="Disordered" evidence="10">
    <location>
        <begin position="287"/>
        <end position="307"/>
    </location>
</feature>
<comment type="caution">
    <text evidence="11">The sequence shown here is derived from an EMBL/GenBank/DDBJ whole genome shotgun (WGS) entry which is preliminary data.</text>
</comment>
<feature type="compositionally biased region" description="Low complexity" evidence="10">
    <location>
        <begin position="1042"/>
        <end position="1072"/>
    </location>
</feature>
<dbReference type="GO" id="GO:0000045">
    <property type="term" value="P:autophagosome assembly"/>
    <property type="evidence" value="ECO:0007669"/>
    <property type="project" value="TreeGrafter"/>
</dbReference>
<feature type="compositionally biased region" description="Acidic residues" evidence="10">
    <location>
        <begin position="145"/>
        <end position="166"/>
    </location>
</feature>
<feature type="compositionally biased region" description="Basic and acidic residues" evidence="10">
    <location>
        <begin position="843"/>
        <end position="859"/>
    </location>
</feature>
<feature type="compositionally biased region" description="Low complexity" evidence="10">
    <location>
        <begin position="860"/>
        <end position="870"/>
    </location>
</feature>
<evidence type="ECO:0000256" key="3">
    <source>
        <dbReference type="ARBA" id="ARBA00009714"/>
    </source>
</evidence>
<dbReference type="GO" id="GO:0000422">
    <property type="term" value="P:autophagy of mitochondrion"/>
    <property type="evidence" value="ECO:0007669"/>
    <property type="project" value="TreeGrafter"/>
</dbReference>
<evidence type="ECO:0000256" key="8">
    <source>
        <dbReference type="ARBA" id="ARBA00024479"/>
    </source>
</evidence>
<feature type="region of interest" description="Disordered" evidence="10">
    <location>
        <begin position="420"/>
        <end position="453"/>
    </location>
</feature>
<sequence length="1593" mass="182235">MSSNTTTATTTPTPVKRNYILDAILNKILRSLVNKQIKSLLVNPIQKSEFETRILESHSVKLKDVVFDKEKLQPKLQGLPFSMGSIKVKEIELKIPLEDIYNMPIEIIINGLEIDILPLHSNDDSSSSDSSNNSTSDKQPPQQQLDDDDYDSDVDERESSDEDIEVADLNQGSTPLLEKLQTILSKILHNIQVSIENLSLFLLKSSNSDEYVEINIFKSKFSYIIDNSNNSNSNNEPPKEQQQERQEEKQDQDKQETEKEKMDAQVPLTLPRQESFIGTLFNMFSRNSNSNSNSNNNTSPPSSPSSFKDKFSQFFSSSPYMALIPELPDIVLPQYIAQLSFQQVSIIYYDKLSSQNANQSIQHFYLFSTKKDDQNTIQIIDKDNEPLEIKCKFESSIYGNVNEKQLNGLLNHLSEIFFNTPPPPPPAPVQQNNNNSSDNLSPSPVLKQQQQQKQRNLSIDINIPRISYYLHLPFIPNQKLPKPNFLIHLNGENVEINFRNLNTPYPLMMTDIKFNHFDIDVLSNGLDPDHRKNNNNNSNSNSNSQNDYYTRYNCLKISGSPCISIINRFSKLDKEIIDQVCPLDPIRYAENAFFSSVSTSLLNECVDINLANQLSTCNIHCEFPNFQLNIKKSDYECLLQSFVLATQESTLTSIFTFSTKNTDIKLCFENQDHCDYKMNQVESFHLETQQFDLLMCMGYPDEENNPLSSLNFVSLDKFNFNAYYLNSNNVVEKELFLTNQLMELTSFQKSSESQLNFKIYENYDYDNNKKKSGNHSGGSGNNHQDYLTTTNSNDYLYTYCDSLEITKASVKIKFGSICFVPSMYFINQLLYWIKPTTTSVEEELKEKEQQQQKDKEQKQENNNNDGMRQNNNNIIELNNFIIHYGSKNSAKLKISSSSLVIFQLYDNDTEETLQFILYQTKIEMKELNYREDNYKLIGESYQSKDLQILFKTHYKQCSKIEIINHSYDIKANKKEFQILKLLFPQFLEKMSNLMVIKNTVDKIPETITQVIGDKLNIQIDDYESEYIPSPPPSPALYKDPQTSSSKNNNNTSSAKTASTANNTSNNNSNNRSKINKMKKKVRPNLESNNGSNGENNNKEFISFQIYIVDLKIFIQLLNNSNPDTNNSNNNSNSHNSTKPNTNTNANIQLEAHVSELIHTSFDRNLNNDIQVTEPFYDSTLIANIGSIMIRDNVSNYFQNLLVPLSYYDIIEIDDKEFEEDDDCSNSSTTNSSNSKREKNQHHQQQQKESIISLIFSTRQDSFQRVYYNFKIFVVPLFLELHQKTVDFLLLFFSSDEKYANYDFKDSDKESATTQTTNNNYYFDEFEIYPLQFKVDYKPSSIVTNTSNHSFTRGGFIWVFQMIPLKDAYFTLPHTHLHDIAMEQLSEEIMKVYSPHVFEKSILQYLTGVSPINICFKMGQSIVGLIKHPIKEAKDNESIIKGLGTGFGKGIKSITVELLTTSSMLSGFASKVIGTINTPSQVHNKSMWTSQPENFTEGATTAAYKIVGGFRKGVTGVVEPFSKSTTTGDFLKSMFWAVPGLIVNPVLGLTEGITSFSLGLRNSLDSTRIETDKLRFKYNSTSSNHQQNNPNNNK</sequence>
<feature type="region of interest" description="Disordered" evidence="10">
    <location>
        <begin position="1028"/>
        <end position="1096"/>
    </location>
</feature>
<dbReference type="GO" id="GO:0061709">
    <property type="term" value="P:reticulophagy"/>
    <property type="evidence" value="ECO:0007669"/>
    <property type="project" value="TreeGrafter"/>
</dbReference>
<proteinExistence type="inferred from homology"/>
<comment type="catalytic activity">
    <reaction evidence="8">
        <text>a 1,2-diacyl-sn-glycero-3-phospho-L-serine(in) = a 1,2-diacyl-sn-glycero-3-phospho-L-serine(out)</text>
        <dbReference type="Rhea" id="RHEA:38663"/>
        <dbReference type="ChEBI" id="CHEBI:57262"/>
    </reaction>
</comment>
<keyword evidence="4" id="KW-0813">Transport</keyword>
<feature type="compositionally biased region" description="Low complexity" evidence="10">
    <location>
        <begin position="429"/>
        <end position="453"/>
    </location>
</feature>
<evidence type="ECO:0000256" key="7">
    <source>
        <dbReference type="ARBA" id="ARBA00023136"/>
    </source>
</evidence>
<dbReference type="Pfam" id="PF13329">
    <property type="entry name" value="ATG2_CAD"/>
    <property type="match status" value="1"/>
</dbReference>
<evidence type="ECO:0000256" key="9">
    <source>
        <dbReference type="ARBA" id="ARBA00024615"/>
    </source>
</evidence>
<dbReference type="PANTHER" id="PTHR13190:SF22">
    <property type="entry name" value="AUTOPHAGY-RELATED PROTEIN 2"/>
    <property type="match status" value="1"/>
</dbReference>
<evidence type="ECO:0000313" key="12">
    <source>
        <dbReference type="Proteomes" id="UP000695562"/>
    </source>
</evidence>
<protein>
    <recommendedName>
        <fullName evidence="13">Autophagy-related protein 2</fullName>
    </recommendedName>
</protein>
<feature type="compositionally biased region" description="Low complexity" evidence="10">
    <location>
        <begin position="1224"/>
        <end position="1233"/>
    </location>
</feature>